<dbReference type="Gene3D" id="3.60.10.10">
    <property type="entry name" value="Endonuclease/exonuclease/phosphatase"/>
    <property type="match status" value="1"/>
</dbReference>
<dbReference type="EMBL" id="CACRXK020003564">
    <property type="protein sequence ID" value="CAB3999324.1"/>
    <property type="molecule type" value="Genomic_DNA"/>
</dbReference>
<protein>
    <submittedName>
        <fullName evidence="1">Uncharacterized protein</fullName>
    </submittedName>
</protein>
<dbReference type="SUPFAM" id="SSF56219">
    <property type="entry name" value="DNase I-like"/>
    <property type="match status" value="1"/>
</dbReference>
<dbReference type="AlphaFoldDB" id="A0A6S7H3V3"/>
<comment type="caution">
    <text evidence="1">The sequence shown here is derived from an EMBL/GenBank/DDBJ whole genome shotgun (WGS) entry which is preliminary data.</text>
</comment>
<organism evidence="1 2">
    <name type="scientific">Paramuricea clavata</name>
    <name type="common">Red gorgonian</name>
    <name type="synonym">Violescent sea-whip</name>
    <dbReference type="NCBI Taxonomy" id="317549"/>
    <lineage>
        <taxon>Eukaryota</taxon>
        <taxon>Metazoa</taxon>
        <taxon>Cnidaria</taxon>
        <taxon>Anthozoa</taxon>
        <taxon>Octocorallia</taxon>
        <taxon>Malacalcyonacea</taxon>
        <taxon>Plexauridae</taxon>
        <taxon>Paramuricea</taxon>
    </lineage>
</organism>
<dbReference type="Proteomes" id="UP001152795">
    <property type="component" value="Unassembled WGS sequence"/>
</dbReference>
<dbReference type="InterPro" id="IPR036691">
    <property type="entry name" value="Endo/exonu/phosph_ase_sf"/>
</dbReference>
<keyword evidence="2" id="KW-1185">Reference proteome</keyword>
<evidence type="ECO:0000313" key="1">
    <source>
        <dbReference type="EMBL" id="CAB3999324.1"/>
    </source>
</evidence>
<accession>A0A6S7H3V3</accession>
<reference evidence="1" key="1">
    <citation type="submission" date="2020-04" db="EMBL/GenBank/DDBJ databases">
        <authorList>
            <person name="Alioto T."/>
            <person name="Alioto T."/>
            <person name="Gomez Garrido J."/>
        </authorList>
    </citation>
    <scope>NUCLEOTIDE SEQUENCE</scope>
    <source>
        <strain evidence="1">A484AB</strain>
    </source>
</reference>
<dbReference type="PANTHER" id="PTHR46670">
    <property type="entry name" value="ENDO/EXONUCLEASE/PHOSPHATASE DOMAIN-CONTAINING PROTEIN"/>
    <property type="match status" value="1"/>
</dbReference>
<name>A0A6S7H3V3_PARCT</name>
<dbReference type="OrthoDB" id="10072198at2759"/>
<sequence>MENSANKTKISSLQKINKLTGVNCSIGATALNGYKQFLLLCSLNTRSVCNKTDHILDYVCDCKADLLAFRQTWLTREDSAVRVNLCPGGYKFIHQCRAGRCGGGTGLMFCDLLNVKKVDRGEHDSYEFLEWLVSKSSSNKLRVDIIYRPPYTEEHPMTVTNFCNEFARYMESLLLSKEQLVMLSCG</sequence>
<gene>
    <name evidence="1" type="ORF">PACLA_8A010312</name>
</gene>
<dbReference type="PANTHER" id="PTHR46670:SF3">
    <property type="entry name" value="ENDONUCLEASE_EXONUCLEASE_PHOSPHATASE DOMAIN-CONTAINING PROTEIN"/>
    <property type="match status" value="1"/>
</dbReference>
<proteinExistence type="predicted"/>
<evidence type="ECO:0000313" key="2">
    <source>
        <dbReference type="Proteomes" id="UP001152795"/>
    </source>
</evidence>